<feature type="domain" description="Novel STAND NTPase 1" evidence="2">
    <location>
        <begin position="227"/>
        <end position="367"/>
    </location>
</feature>
<feature type="region of interest" description="Disordered" evidence="1">
    <location>
        <begin position="1296"/>
        <end position="1399"/>
    </location>
</feature>
<dbReference type="SUPFAM" id="SSF52540">
    <property type="entry name" value="P-loop containing nucleoside triphosphate hydrolases"/>
    <property type="match status" value="1"/>
</dbReference>
<feature type="region of interest" description="Disordered" evidence="1">
    <location>
        <begin position="1045"/>
        <end position="1077"/>
    </location>
</feature>
<dbReference type="PANTHER" id="PTHR47691:SF3">
    <property type="entry name" value="HTH-TYPE TRANSCRIPTIONAL REGULATOR RV0890C-RELATED"/>
    <property type="match status" value="1"/>
</dbReference>
<dbReference type="GO" id="GO:0007166">
    <property type="term" value="P:cell surface receptor signaling pathway"/>
    <property type="evidence" value="ECO:0007669"/>
    <property type="project" value="InterPro"/>
</dbReference>
<evidence type="ECO:0000313" key="3">
    <source>
        <dbReference type="EMBL" id="KAJ7353370.1"/>
    </source>
</evidence>
<dbReference type="InterPro" id="IPR049052">
    <property type="entry name" value="nSTAND1"/>
</dbReference>
<dbReference type="SUPFAM" id="SSF48452">
    <property type="entry name" value="TPR-like"/>
    <property type="match status" value="2"/>
</dbReference>
<dbReference type="Gene3D" id="3.40.50.300">
    <property type="entry name" value="P-loop containing nucleotide triphosphate hydrolases"/>
    <property type="match status" value="1"/>
</dbReference>
<dbReference type="Gene3D" id="1.25.40.10">
    <property type="entry name" value="Tetratricopeptide repeat domain"/>
    <property type="match status" value="2"/>
</dbReference>
<dbReference type="CDD" id="cd21037">
    <property type="entry name" value="MLKL_NTD"/>
    <property type="match status" value="1"/>
</dbReference>
<dbReference type="InterPro" id="IPR011990">
    <property type="entry name" value="TPR-like_helical_dom_sf"/>
</dbReference>
<dbReference type="EMBL" id="JARIHO010000011">
    <property type="protein sequence ID" value="KAJ7353370.1"/>
    <property type="molecule type" value="Genomic_DNA"/>
</dbReference>
<sequence>MPPEPTEIRWNSIIACLTVTANTLEILSDGLVTPFLEAISNTTQSLLKCAQTVKQNKKDCTRLLENTHEVLKAIIALHVTSNTSGDLSPSVLTHIGKFTEYLAGINSLTLHKIHTFVETQKGGGKVKKFFRQGETSKLLDDCIAGLQDGLDFFQIKIAKVEADVTKMQDVQERHQKVVQMIEALSDAANPAQTSSMSRVYSGSYTRQHYSKSLDFQSSTSLSMLPSEPKIFHGRQSELADIFKLFNQETPRIAILGAGGMGKTSLAKAVLHHPDISTKFGQYRYFVACDSAATEVELGVLIGAHLGLKPRKVLTQQVIQHFSSSPQCLLILDNLETSWECVESRGNVEEFLSLLTNLDHLALMITMRGAERPAKVHWSRPFLLPLKPLDQRAARQTFIDIADSIHNPEEVDKVLYLTDNMPLAINLFAHLVDSEGCSTVLSRWETEKTSLISYGSDKRSNLNRSISYSLSSSRITSEPQSQELLSLLSMLPDGLSDVELVQSKLPIKDIYRCKAALLSTSLAYIDENEQLKAFFHIREYMQNMRPPRDPLIRPLLKHFQELLMFYMKNAGKSSGFQAIARIMSNHSNIQNVLQNGLHRGGSDLKDSIYCACFLNSFSRSTHRGIIPLITQIQDLLPLPNDPRLEVYFITELFNSCRIYPISNPETLISQAQVHLNFEDSDLECKFYTSLVYHYMVRDMVKAINFCQKSLSLSVLMGNTNRQSYALFHLAQIKWYLGDYSTAQKHAYESRRLAKISADLYTEALALQVETACWTALGNYNQSIALCSHGRVLLALCGMSGGEADHSLMTSHAEVHKFKSEYIEARSIHNQILEEVSMQQDPYAHGLSLLNLAEIDVSIGTLRNDVQRNIDTAKSIFTPIGYLTGIQWCDILQAGLGLSHAENMVAHRLFQDGVRFSRGRDSEMLFYCLERLADVSCWRTVIPMSTWTTVFLAHSIKSNRRPAFHKALQYLGDAFLARGDEDTAISLFIVALEAFTYMGVHCSRAECMLRLGDISNRHGDLLKAVEHWEAARPLFERSSQARKVQKIDERLAGIKSPKKNSSSREEETSDPSSYSNSDYTGDAEYHICTSNKSDPSPFYSLGKSQPSNLEATKDKEVVDDLTAPSTTKATNSSQVTSSSFRIFKATNLHSQATSTPPVSDFNQAEEIKTGTFAIYSPHDEKPELETQDASLRTQGVSFTTKDLTYSQANLGVGGCLISVHEPAEAALWIEDNWHNPLLAFIRNSGCGGPFAWMLSPAEPALAIFGSFEDPIVVNMAGSLADLSGFPAVIRPSSDNPALTLLSRETDPQSGFVQFGRAASSNEETRSDGDEANTSRNENTPGDSGDGRRRDDDLNRAGSNNHGLNAVDEYKQHRGYKGGQKAGDGDGDGDGGGPTLMDGKWESQLHRTRVKLRLKLNDHTYAVTIGYTFKFAINRETEIPIDFKDITRPLSQSEVIAFVDFKIETRPRETQVDRSYATCIEVLISQTNFTNTGNTNKFSGELKLLLDLPKEVRRRLQLSPIIRTTMPYWKSLIAKCRVDYETGDEWDEGNKSYSSYNIAYQLQGMRLDAERSEFYPLEVRSYLDNIRTEEKLAINEEEEIDLKAGPLNKPQTKQEQHEPGTISLSIARVQNQSATGSNKFGAAVPAFIAKLGQRSSAAPPDTYIPPDEYLARGWDVHNNKWRSVLWPALDKHFRAAALERTSPVWNIRCQWKQGQQAKLGLKPCSHRVATSSDSWETNMGPAWPLHKDDTLFRSGRPTGLNIYALFGEDL</sequence>
<comment type="caution">
    <text evidence="3">The sequence shown here is derived from an EMBL/GenBank/DDBJ whole genome shotgun (WGS) entry which is preliminary data.</text>
</comment>
<gene>
    <name evidence="3" type="ORF">DFH08DRAFT_804931</name>
</gene>
<dbReference type="PANTHER" id="PTHR47691">
    <property type="entry name" value="REGULATOR-RELATED"/>
    <property type="match status" value="1"/>
</dbReference>
<name>A0AAD7EWR2_9AGAR</name>
<accession>A0AAD7EWR2</accession>
<keyword evidence="4" id="KW-1185">Reference proteome</keyword>
<evidence type="ECO:0000259" key="2">
    <source>
        <dbReference type="Pfam" id="PF20703"/>
    </source>
</evidence>
<dbReference type="InterPro" id="IPR036537">
    <property type="entry name" value="Adaptor_Cbl_N_dom_sf"/>
</dbReference>
<evidence type="ECO:0000313" key="4">
    <source>
        <dbReference type="Proteomes" id="UP001218218"/>
    </source>
</evidence>
<protein>
    <recommendedName>
        <fullName evidence="2">Novel STAND NTPase 1 domain-containing protein</fullName>
    </recommendedName>
</protein>
<feature type="compositionally biased region" description="Polar residues" evidence="1">
    <location>
        <begin position="1329"/>
        <end position="1338"/>
    </location>
</feature>
<dbReference type="Pfam" id="PF20703">
    <property type="entry name" value="nSTAND1"/>
    <property type="match status" value="1"/>
</dbReference>
<feature type="compositionally biased region" description="Polar residues" evidence="1">
    <location>
        <begin position="1068"/>
        <end position="1077"/>
    </location>
</feature>
<dbReference type="Gene3D" id="1.20.930.20">
    <property type="entry name" value="Adaptor protein Cbl, N-terminal domain"/>
    <property type="match status" value="1"/>
</dbReference>
<feature type="compositionally biased region" description="Basic and acidic residues" evidence="1">
    <location>
        <begin position="1342"/>
        <end position="1352"/>
    </location>
</feature>
<evidence type="ECO:0000256" key="1">
    <source>
        <dbReference type="SAM" id="MobiDB-lite"/>
    </source>
</evidence>
<dbReference type="InterPro" id="IPR059179">
    <property type="entry name" value="MLKL-like_MCAfunc"/>
</dbReference>
<dbReference type="InterPro" id="IPR027417">
    <property type="entry name" value="P-loop_NTPase"/>
</dbReference>
<dbReference type="Proteomes" id="UP001218218">
    <property type="component" value="Unassembled WGS sequence"/>
</dbReference>
<reference evidence="3" key="1">
    <citation type="submission" date="2023-03" db="EMBL/GenBank/DDBJ databases">
        <title>Massive genome expansion in bonnet fungi (Mycena s.s.) driven by repeated elements and novel gene families across ecological guilds.</title>
        <authorList>
            <consortium name="Lawrence Berkeley National Laboratory"/>
            <person name="Harder C.B."/>
            <person name="Miyauchi S."/>
            <person name="Viragh M."/>
            <person name="Kuo A."/>
            <person name="Thoen E."/>
            <person name="Andreopoulos B."/>
            <person name="Lu D."/>
            <person name="Skrede I."/>
            <person name="Drula E."/>
            <person name="Henrissat B."/>
            <person name="Morin E."/>
            <person name="Kohler A."/>
            <person name="Barry K."/>
            <person name="LaButti K."/>
            <person name="Morin E."/>
            <person name="Salamov A."/>
            <person name="Lipzen A."/>
            <person name="Mereny Z."/>
            <person name="Hegedus B."/>
            <person name="Baldrian P."/>
            <person name="Stursova M."/>
            <person name="Weitz H."/>
            <person name="Taylor A."/>
            <person name="Grigoriev I.V."/>
            <person name="Nagy L.G."/>
            <person name="Martin F."/>
            <person name="Kauserud H."/>
        </authorList>
    </citation>
    <scope>NUCLEOTIDE SEQUENCE</scope>
    <source>
        <strain evidence="3">CBHHK002</strain>
    </source>
</reference>
<proteinExistence type="predicted"/>
<organism evidence="3 4">
    <name type="scientific">Mycena albidolilacea</name>
    <dbReference type="NCBI Taxonomy" id="1033008"/>
    <lineage>
        <taxon>Eukaryota</taxon>
        <taxon>Fungi</taxon>
        <taxon>Dikarya</taxon>
        <taxon>Basidiomycota</taxon>
        <taxon>Agaricomycotina</taxon>
        <taxon>Agaricomycetes</taxon>
        <taxon>Agaricomycetidae</taxon>
        <taxon>Agaricales</taxon>
        <taxon>Marasmiineae</taxon>
        <taxon>Mycenaceae</taxon>
        <taxon>Mycena</taxon>
    </lineage>
</organism>